<dbReference type="GO" id="GO:0008713">
    <property type="term" value="F:ADP-heptose-lipopolysaccharide heptosyltransferase activity"/>
    <property type="evidence" value="ECO:0007669"/>
    <property type="project" value="TreeGrafter"/>
</dbReference>
<keyword evidence="4" id="KW-1185">Reference proteome</keyword>
<protein>
    <submittedName>
        <fullName evidence="3">Glycosyltransferase family 9 protein</fullName>
    </submittedName>
</protein>
<dbReference type="CDD" id="cd03789">
    <property type="entry name" value="GT9_LPS_heptosyltransferase"/>
    <property type="match status" value="1"/>
</dbReference>
<feature type="non-terminal residue" evidence="3">
    <location>
        <position position="1"/>
    </location>
</feature>
<dbReference type="EMBL" id="JABEMA010000359">
    <property type="protein sequence ID" value="NNH24452.1"/>
    <property type="molecule type" value="Genomic_DNA"/>
</dbReference>
<dbReference type="AlphaFoldDB" id="A0A849BUF9"/>
<keyword evidence="1" id="KW-0328">Glycosyltransferase</keyword>
<dbReference type="Proteomes" id="UP000555552">
    <property type="component" value="Unassembled WGS sequence"/>
</dbReference>
<comment type="caution">
    <text evidence="3">The sequence shown here is derived from an EMBL/GenBank/DDBJ whole genome shotgun (WGS) entry which is preliminary data.</text>
</comment>
<organism evidence="3 4">
    <name type="scientific">Pseudokineococcus marinus</name>
    <dbReference type="NCBI Taxonomy" id="351215"/>
    <lineage>
        <taxon>Bacteria</taxon>
        <taxon>Bacillati</taxon>
        <taxon>Actinomycetota</taxon>
        <taxon>Actinomycetes</taxon>
        <taxon>Kineosporiales</taxon>
        <taxon>Kineosporiaceae</taxon>
        <taxon>Pseudokineococcus</taxon>
    </lineage>
</organism>
<dbReference type="InterPro" id="IPR002201">
    <property type="entry name" value="Glyco_trans_9"/>
</dbReference>
<dbReference type="PANTHER" id="PTHR30160:SF1">
    <property type="entry name" value="LIPOPOLYSACCHARIDE 1,2-N-ACETYLGLUCOSAMINETRANSFERASE-RELATED"/>
    <property type="match status" value="1"/>
</dbReference>
<dbReference type="SUPFAM" id="SSF53756">
    <property type="entry name" value="UDP-Glycosyltransferase/glycogen phosphorylase"/>
    <property type="match status" value="1"/>
</dbReference>
<gene>
    <name evidence="3" type="ORF">HLB09_15420</name>
</gene>
<keyword evidence="2 3" id="KW-0808">Transferase</keyword>
<dbReference type="RefSeq" id="WP_171204198.1">
    <property type="nucleotide sequence ID" value="NZ_JABEMA010000359.1"/>
</dbReference>
<name>A0A849BUF9_9ACTN</name>
<dbReference type="PANTHER" id="PTHR30160">
    <property type="entry name" value="TETRAACYLDISACCHARIDE 4'-KINASE-RELATED"/>
    <property type="match status" value="1"/>
</dbReference>
<evidence type="ECO:0000313" key="4">
    <source>
        <dbReference type="Proteomes" id="UP000555552"/>
    </source>
</evidence>
<evidence type="ECO:0000256" key="1">
    <source>
        <dbReference type="ARBA" id="ARBA00022676"/>
    </source>
</evidence>
<proteinExistence type="predicted"/>
<evidence type="ECO:0000313" key="3">
    <source>
        <dbReference type="EMBL" id="NNH24452.1"/>
    </source>
</evidence>
<dbReference type="Gene3D" id="3.40.50.2000">
    <property type="entry name" value="Glycogen Phosphorylase B"/>
    <property type="match status" value="1"/>
</dbReference>
<reference evidence="3 4" key="1">
    <citation type="submission" date="2020-05" db="EMBL/GenBank/DDBJ databases">
        <title>MicrobeNet Type strains.</title>
        <authorList>
            <person name="Nicholson A.C."/>
        </authorList>
    </citation>
    <scope>NUCLEOTIDE SEQUENCE [LARGE SCALE GENOMIC DNA]</scope>
    <source>
        <strain evidence="3 4">JCM 14547</strain>
    </source>
</reference>
<sequence length="148" mass="14549">VADVRERASRAGPGAGGRLVDLAGATDLAGLAALLRRADAVVVGNTGPAHLAAAVGTPVVSLFSPVVPAERWAPWGVPTVLLGDQGAPCALSRARECPVPGHPCLQLDGRSVVEAVRSVVGVRPGGAAGSVERVAGSSAAGTRGGARP</sequence>
<dbReference type="GO" id="GO:0009244">
    <property type="term" value="P:lipopolysaccharide core region biosynthetic process"/>
    <property type="evidence" value="ECO:0007669"/>
    <property type="project" value="TreeGrafter"/>
</dbReference>
<dbReference type="Pfam" id="PF01075">
    <property type="entry name" value="Glyco_transf_9"/>
    <property type="match status" value="1"/>
</dbReference>
<evidence type="ECO:0000256" key="2">
    <source>
        <dbReference type="ARBA" id="ARBA00022679"/>
    </source>
</evidence>
<accession>A0A849BUF9</accession>
<dbReference type="GO" id="GO:0005829">
    <property type="term" value="C:cytosol"/>
    <property type="evidence" value="ECO:0007669"/>
    <property type="project" value="TreeGrafter"/>
</dbReference>
<dbReference type="InterPro" id="IPR051199">
    <property type="entry name" value="LPS_LOS_Heptosyltrfase"/>
</dbReference>